<evidence type="ECO:0000313" key="3">
    <source>
        <dbReference type="EMBL" id="GBN78497.1"/>
    </source>
</evidence>
<gene>
    <name evidence="3" type="ORF">AVEN_25190_1</name>
</gene>
<keyword evidence="4" id="KW-1185">Reference proteome</keyword>
<feature type="transmembrane region" description="Helical" evidence="2">
    <location>
        <begin position="93"/>
        <end position="111"/>
    </location>
</feature>
<evidence type="ECO:0000256" key="2">
    <source>
        <dbReference type="SAM" id="Phobius"/>
    </source>
</evidence>
<dbReference type="GO" id="GO:0042302">
    <property type="term" value="F:structural constituent of cuticle"/>
    <property type="evidence" value="ECO:0007669"/>
    <property type="project" value="UniProtKB-UniRule"/>
</dbReference>
<accession>A0A4Y2RRQ8</accession>
<proteinExistence type="predicted"/>
<dbReference type="EMBL" id="BGPR01018197">
    <property type="protein sequence ID" value="GBN78497.1"/>
    <property type="molecule type" value="Genomic_DNA"/>
</dbReference>
<dbReference type="Pfam" id="PF00379">
    <property type="entry name" value="Chitin_bind_4"/>
    <property type="match status" value="1"/>
</dbReference>
<comment type="caution">
    <text evidence="3">The sequence shown here is derived from an EMBL/GenBank/DDBJ whole genome shotgun (WGS) entry which is preliminary data.</text>
</comment>
<name>A0A4Y2RRQ8_ARAVE</name>
<keyword evidence="2" id="KW-0472">Membrane</keyword>
<protein>
    <recommendedName>
        <fullName evidence="5">Cuticle protein 16.8</fullName>
    </recommendedName>
</protein>
<dbReference type="PROSITE" id="PS51155">
    <property type="entry name" value="CHIT_BIND_RR_2"/>
    <property type="match status" value="1"/>
</dbReference>
<evidence type="ECO:0008006" key="5">
    <source>
        <dbReference type="Google" id="ProtNLM"/>
    </source>
</evidence>
<evidence type="ECO:0000313" key="4">
    <source>
        <dbReference type="Proteomes" id="UP000499080"/>
    </source>
</evidence>
<keyword evidence="2" id="KW-0812">Transmembrane</keyword>
<dbReference type="InterPro" id="IPR000618">
    <property type="entry name" value="Insect_cuticle"/>
</dbReference>
<reference evidence="3 4" key="1">
    <citation type="journal article" date="2019" name="Sci. Rep.">
        <title>Orb-weaving spider Araneus ventricosus genome elucidates the spidroin gene catalogue.</title>
        <authorList>
            <person name="Kono N."/>
            <person name="Nakamura H."/>
            <person name="Ohtoshi R."/>
            <person name="Moran D.A.P."/>
            <person name="Shinohara A."/>
            <person name="Yoshida Y."/>
            <person name="Fujiwara M."/>
            <person name="Mori M."/>
            <person name="Tomita M."/>
            <person name="Arakawa K."/>
        </authorList>
    </citation>
    <scope>NUCLEOTIDE SEQUENCE [LARGE SCALE GENOMIC DNA]</scope>
</reference>
<dbReference type="AlphaFoldDB" id="A0A4Y2RRQ8"/>
<keyword evidence="1" id="KW-0193">Cuticle</keyword>
<evidence type="ECO:0000256" key="1">
    <source>
        <dbReference type="PROSITE-ProRule" id="PRU00497"/>
    </source>
</evidence>
<sequence length="259" mass="28199">MNRFVSAQSKPDPREDDPVSLSFFLLVKATDRDITNLFTFLLITLSAAISLRQQASVYSPLSPIPLLSPFLDHWVSFSKDRKRNVLYQLSKEMVPLMLLACFALASGQFLYDGHYHARPYQAGYYIREPHRHQHAEVTRDHGGAVAGRYGYLDARGIGRQVNYVADHAGLRARVHTNEPAAVLNTPVVAARIASDSVAARGVAVVPAYDSVLGYGSGVNGYGLGYDGYGLDYGYPVLGYGYGGALGYTGFLGSYGGVHV</sequence>
<keyword evidence="2" id="KW-1133">Transmembrane helix</keyword>
<organism evidence="3 4">
    <name type="scientific">Araneus ventricosus</name>
    <name type="common">Orbweaver spider</name>
    <name type="synonym">Epeira ventricosa</name>
    <dbReference type="NCBI Taxonomy" id="182803"/>
    <lineage>
        <taxon>Eukaryota</taxon>
        <taxon>Metazoa</taxon>
        <taxon>Ecdysozoa</taxon>
        <taxon>Arthropoda</taxon>
        <taxon>Chelicerata</taxon>
        <taxon>Arachnida</taxon>
        <taxon>Araneae</taxon>
        <taxon>Araneomorphae</taxon>
        <taxon>Entelegynae</taxon>
        <taxon>Araneoidea</taxon>
        <taxon>Araneidae</taxon>
        <taxon>Araneus</taxon>
    </lineage>
</organism>
<dbReference type="Proteomes" id="UP000499080">
    <property type="component" value="Unassembled WGS sequence"/>
</dbReference>